<dbReference type="InterPro" id="IPR002828">
    <property type="entry name" value="SurE-like_Pase/nucleotidase"/>
</dbReference>
<comment type="caution">
    <text evidence="8">The sequence shown here is derived from an EMBL/GenBank/DDBJ whole genome shotgun (WGS) entry which is preliminary data.</text>
</comment>
<protein>
    <recommendedName>
        <fullName evidence="3">5'-nucleotidase</fullName>
        <ecNumber evidence="3">3.1.3.5</ecNumber>
    </recommendedName>
</protein>
<dbReference type="Gene3D" id="3.40.1210.10">
    <property type="entry name" value="Survival protein SurE-like phosphatase/nucleotidase"/>
    <property type="match status" value="1"/>
</dbReference>
<dbReference type="EMBL" id="BAAAZN010000004">
    <property type="protein sequence ID" value="GAA3537566.1"/>
    <property type="molecule type" value="Genomic_DNA"/>
</dbReference>
<comment type="similarity">
    <text evidence="2">Belongs to the SurE nucleotidase family.</text>
</comment>
<keyword evidence="5" id="KW-0378">Hydrolase</keyword>
<evidence type="ECO:0000256" key="1">
    <source>
        <dbReference type="ARBA" id="ARBA00000815"/>
    </source>
</evidence>
<dbReference type="PANTHER" id="PTHR30457:SF0">
    <property type="entry name" value="PHOSPHATASE, PUTATIVE (AFU_ORTHOLOGUE AFUA_4G01070)-RELATED"/>
    <property type="match status" value="1"/>
</dbReference>
<organism evidence="8 9">
    <name type="scientific">Amycolatopsis ultiminotia</name>
    <dbReference type="NCBI Taxonomy" id="543629"/>
    <lineage>
        <taxon>Bacteria</taxon>
        <taxon>Bacillati</taxon>
        <taxon>Actinomycetota</taxon>
        <taxon>Actinomycetes</taxon>
        <taxon>Pseudonocardiales</taxon>
        <taxon>Pseudonocardiaceae</taxon>
        <taxon>Amycolatopsis</taxon>
    </lineage>
</organism>
<evidence type="ECO:0000313" key="8">
    <source>
        <dbReference type="EMBL" id="GAA3537566.1"/>
    </source>
</evidence>
<evidence type="ECO:0000256" key="2">
    <source>
        <dbReference type="ARBA" id="ARBA00011062"/>
    </source>
</evidence>
<comment type="catalytic activity">
    <reaction evidence="1">
        <text>a ribonucleoside 5'-phosphate + H2O = a ribonucleoside + phosphate</text>
        <dbReference type="Rhea" id="RHEA:12484"/>
        <dbReference type="ChEBI" id="CHEBI:15377"/>
        <dbReference type="ChEBI" id="CHEBI:18254"/>
        <dbReference type="ChEBI" id="CHEBI:43474"/>
        <dbReference type="ChEBI" id="CHEBI:58043"/>
        <dbReference type="EC" id="3.1.3.5"/>
    </reaction>
</comment>
<evidence type="ECO:0000256" key="5">
    <source>
        <dbReference type="ARBA" id="ARBA00022801"/>
    </source>
</evidence>
<proteinExistence type="inferred from homology"/>
<dbReference type="EC" id="3.1.3.5" evidence="3"/>
<dbReference type="RefSeq" id="WP_344858174.1">
    <property type="nucleotide sequence ID" value="NZ_BAAAZN010000004.1"/>
</dbReference>
<dbReference type="SUPFAM" id="SSF64167">
    <property type="entry name" value="SurE-like"/>
    <property type="match status" value="1"/>
</dbReference>
<feature type="chain" id="PRO_5047048183" description="5'-nucleotidase" evidence="6">
    <location>
        <begin position="26"/>
        <end position="325"/>
    </location>
</feature>
<dbReference type="Proteomes" id="UP001500689">
    <property type="component" value="Unassembled WGS sequence"/>
</dbReference>
<keyword evidence="4" id="KW-0479">Metal-binding</keyword>
<feature type="signal peptide" evidence="6">
    <location>
        <begin position="1"/>
        <end position="25"/>
    </location>
</feature>
<feature type="domain" description="Survival protein SurE-like phosphatase/nucleotidase" evidence="7">
    <location>
        <begin position="40"/>
        <end position="266"/>
    </location>
</feature>
<evidence type="ECO:0000256" key="6">
    <source>
        <dbReference type="SAM" id="SignalP"/>
    </source>
</evidence>
<evidence type="ECO:0000256" key="3">
    <source>
        <dbReference type="ARBA" id="ARBA00012643"/>
    </source>
</evidence>
<sequence length="325" mass="32737">MRSKALRVAVTATVVLSAVAGPAQAAPRDEPPVSLAGKKILLVNDDSVQAAKPDGSDGRGLYMLRHALCGAGADVAIVGPWASQGRKSRSSSGAASVSATAPPAVPAEFSSDCANAPGHGLALGVCQGSAPCGPDSQSVTPADAVELGLTAVAAQRLGWPQGPDLVLSGINAGPNTDVEVNASGTLGAATAAAERGVAAAAVSAGTRVAPPPPDETYEAAADVTIRLLSSPHLWSVMHDKVLLNINQPDVQAGSGPSPVRWTSVGRVAQGWVTYTAAGDGTYQLSYNPVTPPPELEQDSDTKALLDGYVSVSAVAVDRRHPADLP</sequence>
<accession>A0ABP6VLK5</accession>
<dbReference type="Pfam" id="PF01975">
    <property type="entry name" value="SurE"/>
    <property type="match status" value="1"/>
</dbReference>
<gene>
    <name evidence="8" type="ORF">GCM10022222_21490</name>
</gene>
<reference evidence="9" key="1">
    <citation type="journal article" date="2019" name="Int. J. Syst. Evol. Microbiol.">
        <title>The Global Catalogue of Microorganisms (GCM) 10K type strain sequencing project: providing services to taxonomists for standard genome sequencing and annotation.</title>
        <authorList>
            <consortium name="The Broad Institute Genomics Platform"/>
            <consortium name="The Broad Institute Genome Sequencing Center for Infectious Disease"/>
            <person name="Wu L."/>
            <person name="Ma J."/>
        </authorList>
    </citation>
    <scope>NUCLEOTIDE SEQUENCE [LARGE SCALE GENOMIC DNA]</scope>
    <source>
        <strain evidence="9">JCM 16898</strain>
    </source>
</reference>
<keyword evidence="9" id="KW-1185">Reference proteome</keyword>
<evidence type="ECO:0000259" key="7">
    <source>
        <dbReference type="Pfam" id="PF01975"/>
    </source>
</evidence>
<dbReference type="PANTHER" id="PTHR30457">
    <property type="entry name" value="5'-NUCLEOTIDASE SURE"/>
    <property type="match status" value="1"/>
</dbReference>
<evidence type="ECO:0000313" key="9">
    <source>
        <dbReference type="Proteomes" id="UP001500689"/>
    </source>
</evidence>
<name>A0ABP6VLK5_9PSEU</name>
<dbReference type="InterPro" id="IPR030048">
    <property type="entry name" value="SurE"/>
</dbReference>
<dbReference type="InterPro" id="IPR036523">
    <property type="entry name" value="SurE-like_sf"/>
</dbReference>
<keyword evidence="6" id="KW-0732">Signal</keyword>
<evidence type="ECO:0000256" key="4">
    <source>
        <dbReference type="ARBA" id="ARBA00022723"/>
    </source>
</evidence>